<name>A0A1F4W3F9_UNCKA</name>
<keyword evidence="1" id="KW-0472">Membrane</keyword>
<dbReference type="EMBL" id="MEVT01000001">
    <property type="protein sequence ID" value="OGC63905.1"/>
    <property type="molecule type" value="Genomic_DNA"/>
</dbReference>
<evidence type="ECO:0008006" key="4">
    <source>
        <dbReference type="Google" id="ProtNLM"/>
    </source>
</evidence>
<evidence type="ECO:0000313" key="2">
    <source>
        <dbReference type="EMBL" id="OGC63905.1"/>
    </source>
</evidence>
<protein>
    <recommendedName>
        <fullName evidence="4">Type II secretion system protein GspG C-terminal domain-containing protein</fullName>
    </recommendedName>
</protein>
<evidence type="ECO:0000256" key="1">
    <source>
        <dbReference type="SAM" id="Phobius"/>
    </source>
</evidence>
<dbReference type="InterPro" id="IPR045584">
    <property type="entry name" value="Pilin-like"/>
</dbReference>
<dbReference type="NCBIfam" id="TIGR02532">
    <property type="entry name" value="IV_pilin_GFxxxE"/>
    <property type="match status" value="1"/>
</dbReference>
<dbReference type="SUPFAM" id="SSF54523">
    <property type="entry name" value="Pili subunits"/>
    <property type="match status" value="1"/>
</dbReference>
<gene>
    <name evidence="2" type="ORF">A2264_02340</name>
</gene>
<dbReference type="Pfam" id="PF07963">
    <property type="entry name" value="N_methyl"/>
    <property type="match status" value="1"/>
</dbReference>
<dbReference type="PANTHER" id="PTHR30093">
    <property type="entry name" value="GENERAL SECRETION PATHWAY PROTEIN G"/>
    <property type="match status" value="1"/>
</dbReference>
<feature type="transmembrane region" description="Helical" evidence="1">
    <location>
        <begin position="6"/>
        <end position="29"/>
    </location>
</feature>
<dbReference type="Proteomes" id="UP000176614">
    <property type="component" value="Unassembled WGS sequence"/>
</dbReference>
<evidence type="ECO:0000313" key="3">
    <source>
        <dbReference type="Proteomes" id="UP000176614"/>
    </source>
</evidence>
<reference evidence="2 3" key="1">
    <citation type="journal article" date="2016" name="Nat. Commun.">
        <title>Thousands of microbial genomes shed light on interconnected biogeochemical processes in an aquifer system.</title>
        <authorList>
            <person name="Anantharaman K."/>
            <person name="Brown C.T."/>
            <person name="Hug L.A."/>
            <person name="Sharon I."/>
            <person name="Castelle C.J."/>
            <person name="Probst A.J."/>
            <person name="Thomas B.C."/>
            <person name="Singh A."/>
            <person name="Wilkins M.J."/>
            <person name="Karaoz U."/>
            <person name="Brodie E.L."/>
            <person name="Williams K.H."/>
            <person name="Hubbard S.S."/>
            <person name="Banfield J.F."/>
        </authorList>
    </citation>
    <scope>NUCLEOTIDE SEQUENCE [LARGE SCALE GENOMIC DNA]</scope>
</reference>
<organism evidence="2 3">
    <name type="scientific">candidate division WWE3 bacterium RIFOXYA2_FULL_46_9</name>
    <dbReference type="NCBI Taxonomy" id="1802636"/>
    <lineage>
        <taxon>Bacteria</taxon>
        <taxon>Katanobacteria</taxon>
    </lineage>
</organism>
<dbReference type="InterPro" id="IPR012902">
    <property type="entry name" value="N_methyl_site"/>
</dbReference>
<dbReference type="AlphaFoldDB" id="A0A1F4W3F9"/>
<comment type="caution">
    <text evidence="2">The sequence shown here is derived from an EMBL/GenBank/DDBJ whole genome shotgun (WGS) entry which is preliminary data.</text>
</comment>
<dbReference type="Gene3D" id="3.30.700.10">
    <property type="entry name" value="Glycoprotein, Type 4 Pilin"/>
    <property type="match status" value="1"/>
</dbReference>
<keyword evidence="1" id="KW-0812">Transmembrane</keyword>
<accession>A0A1F4W3F9</accession>
<sequence length="143" mass="15341">MKKPAFTLIELLVVITIIGILAGLALMVINPQKYLGDSRNTRRRVDLHSISLTISQYAIDKGSLPTGITPTPIEICRSDSMACSGLLDLGSLVRVSKYISAIPVDPSSTSVNGSGYWVHSENGSFITLTAPLAENGLLLEITR</sequence>
<keyword evidence="1" id="KW-1133">Transmembrane helix</keyword>
<proteinExistence type="predicted"/>